<keyword evidence="8" id="KW-1185">Reference proteome</keyword>
<dbReference type="Gene3D" id="1.10.443.10">
    <property type="entry name" value="Intergrase catalytic core"/>
    <property type="match status" value="1"/>
</dbReference>
<dbReference type="GO" id="GO:0006310">
    <property type="term" value="P:DNA recombination"/>
    <property type="evidence" value="ECO:0007669"/>
    <property type="project" value="UniProtKB-KW"/>
</dbReference>
<dbReference type="GO" id="GO:0015074">
    <property type="term" value="P:DNA integration"/>
    <property type="evidence" value="ECO:0007669"/>
    <property type="project" value="UniProtKB-KW"/>
</dbReference>
<evidence type="ECO:0000256" key="5">
    <source>
        <dbReference type="PROSITE-ProRule" id="PRU01248"/>
    </source>
</evidence>
<dbReference type="PANTHER" id="PTHR30629:SF2">
    <property type="entry name" value="PROPHAGE INTEGRASE INTS-RELATED"/>
    <property type="match status" value="1"/>
</dbReference>
<dbReference type="InterPro" id="IPR050808">
    <property type="entry name" value="Phage_Integrase"/>
</dbReference>
<keyword evidence="3 5" id="KW-0238">DNA-binding</keyword>
<dbReference type="PANTHER" id="PTHR30629">
    <property type="entry name" value="PROPHAGE INTEGRASE"/>
    <property type="match status" value="1"/>
</dbReference>
<evidence type="ECO:0000256" key="1">
    <source>
        <dbReference type="ARBA" id="ARBA00008857"/>
    </source>
</evidence>
<gene>
    <name evidence="7" type="ORF">ERS672216_01327</name>
</gene>
<dbReference type="RefSeq" id="WP_075540330.1">
    <property type="nucleotide sequence ID" value="NZ_CP053844.1"/>
</dbReference>
<dbReference type="InterPro" id="IPR011010">
    <property type="entry name" value="DNA_brk_join_enz"/>
</dbReference>
<feature type="domain" description="Core-binding (CB)" evidence="6">
    <location>
        <begin position="96"/>
        <end position="173"/>
    </location>
</feature>
<dbReference type="Pfam" id="PF00589">
    <property type="entry name" value="Phage_integrase"/>
    <property type="match status" value="1"/>
</dbReference>
<dbReference type="Pfam" id="PF22022">
    <property type="entry name" value="Phage_int_M"/>
    <property type="match status" value="1"/>
</dbReference>
<evidence type="ECO:0000259" key="6">
    <source>
        <dbReference type="PROSITE" id="PS51900"/>
    </source>
</evidence>
<comment type="similarity">
    <text evidence="1">Belongs to the 'phage' integrase family.</text>
</comment>
<dbReference type="InterPro" id="IPR044068">
    <property type="entry name" value="CB"/>
</dbReference>
<evidence type="ECO:0000313" key="7">
    <source>
        <dbReference type="EMBL" id="CZE48266.1"/>
    </source>
</evidence>
<dbReference type="EMBL" id="FIZP01000006">
    <property type="protein sequence ID" value="CZE48266.1"/>
    <property type="molecule type" value="Genomic_DNA"/>
</dbReference>
<dbReference type="InterPro" id="IPR010998">
    <property type="entry name" value="Integrase_recombinase_N"/>
</dbReference>
<evidence type="ECO:0000256" key="2">
    <source>
        <dbReference type="ARBA" id="ARBA00022908"/>
    </source>
</evidence>
<dbReference type="PROSITE" id="PS51900">
    <property type="entry name" value="CB"/>
    <property type="match status" value="1"/>
</dbReference>
<dbReference type="InterPro" id="IPR013762">
    <property type="entry name" value="Integrase-like_cat_sf"/>
</dbReference>
<keyword evidence="2" id="KW-0229">DNA integration</keyword>
<evidence type="ECO:0000313" key="8">
    <source>
        <dbReference type="Proteomes" id="UP000069632"/>
    </source>
</evidence>
<dbReference type="AlphaFoldDB" id="A0A128EHC3"/>
<dbReference type="InterPro" id="IPR002104">
    <property type="entry name" value="Integrase_catalytic"/>
</dbReference>
<dbReference type="Gene3D" id="1.10.150.130">
    <property type="match status" value="1"/>
</dbReference>
<evidence type="ECO:0000256" key="4">
    <source>
        <dbReference type="ARBA" id="ARBA00023172"/>
    </source>
</evidence>
<protein>
    <submittedName>
        <fullName evidence="7">Integrase phage family protein</fullName>
    </submittedName>
</protein>
<evidence type="ECO:0000256" key="3">
    <source>
        <dbReference type="ARBA" id="ARBA00023125"/>
    </source>
</evidence>
<dbReference type="InterPro" id="IPR053876">
    <property type="entry name" value="Phage_int_M"/>
</dbReference>
<dbReference type="Proteomes" id="UP000069632">
    <property type="component" value="Unassembled WGS sequence"/>
</dbReference>
<dbReference type="SUPFAM" id="SSF56349">
    <property type="entry name" value="DNA breaking-rejoining enzymes"/>
    <property type="match status" value="1"/>
</dbReference>
<sequence length="406" mass="46956">MITSKLRNTMLFKTDPNLAIERLILGGSNDRRERLTQNLTLRLRYRKSKGTVKEFYANIGNKKIKLGTFPKIKYQDALKLLKKQLIATPPTSAKSPSLEMVYEEFLKHKKYSNATISKQRIAFNKLFDLHKKPIKNIQYEDIINILKKMNEASKYAMCKNSFTTVSMLFRYAYAHRYISKNPFLGVQYTELFYSSCGEHGYIEAENLEGLQYLVEKIQSYQGKMETRNALIFGLLTGLRSDNVRGLHTKHLKQNLEDFYLEFCENETKSNRKEILGIPLCLANWIKSLHSTGYEGLVFPSEAKKYSEKISSETLSKAIRGFEMEKYSVGGRFVFHSLRKVFATFLVAQLGFKNKFAVDLALFHRIDKTISAVSGVYDKSTKTSETREIITFWIEFLIEKGGLKWSK</sequence>
<organism evidence="7 8">
    <name type="scientific">Campylobacter geochelonis</name>
    <dbReference type="NCBI Taxonomy" id="1780362"/>
    <lineage>
        <taxon>Bacteria</taxon>
        <taxon>Pseudomonadati</taxon>
        <taxon>Campylobacterota</taxon>
        <taxon>Epsilonproteobacteria</taxon>
        <taxon>Campylobacterales</taxon>
        <taxon>Campylobacteraceae</taxon>
        <taxon>Campylobacter</taxon>
    </lineage>
</organism>
<dbReference type="GO" id="GO:0003677">
    <property type="term" value="F:DNA binding"/>
    <property type="evidence" value="ECO:0007669"/>
    <property type="project" value="UniProtKB-UniRule"/>
</dbReference>
<name>A0A128EHC3_9BACT</name>
<keyword evidence="4" id="KW-0233">DNA recombination</keyword>
<proteinExistence type="inferred from homology"/>
<reference evidence="7 8" key="1">
    <citation type="submission" date="2016-02" db="EMBL/GenBank/DDBJ databases">
        <authorList>
            <consortium name="Pathogen Informatics"/>
        </authorList>
    </citation>
    <scope>NUCLEOTIDE SEQUENCE [LARGE SCALE GENOMIC DNA]</scope>
    <source>
        <strain evidence="7 8">RC20</strain>
    </source>
</reference>
<accession>A0A128EHC3</accession>